<protein>
    <submittedName>
        <fullName evidence="5">Transcriptional regulator, AraC family</fullName>
    </submittedName>
</protein>
<dbReference type="Gene3D" id="1.10.10.60">
    <property type="entry name" value="Homeodomain-like"/>
    <property type="match status" value="1"/>
</dbReference>
<dbReference type="PROSITE" id="PS00041">
    <property type="entry name" value="HTH_ARAC_FAMILY_1"/>
    <property type="match status" value="1"/>
</dbReference>
<gene>
    <name evidence="5" type="ORF">SAMN05421779_106166</name>
</gene>
<accession>A0A1N7P9C0</accession>
<dbReference type="PROSITE" id="PS01124">
    <property type="entry name" value="HTH_ARAC_FAMILY_2"/>
    <property type="match status" value="1"/>
</dbReference>
<dbReference type="GO" id="GO:0003700">
    <property type="term" value="F:DNA-binding transcription factor activity"/>
    <property type="evidence" value="ECO:0007669"/>
    <property type="project" value="InterPro"/>
</dbReference>
<evidence type="ECO:0000313" key="5">
    <source>
        <dbReference type="EMBL" id="SIT07235.1"/>
    </source>
</evidence>
<dbReference type="Proteomes" id="UP000185678">
    <property type="component" value="Unassembled WGS sequence"/>
</dbReference>
<organism evidence="5 6">
    <name type="scientific">Insolitispirillum peregrinum</name>
    <dbReference type="NCBI Taxonomy" id="80876"/>
    <lineage>
        <taxon>Bacteria</taxon>
        <taxon>Pseudomonadati</taxon>
        <taxon>Pseudomonadota</taxon>
        <taxon>Alphaproteobacteria</taxon>
        <taxon>Rhodospirillales</taxon>
        <taxon>Novispirillaceae</taxon>
        <taxon>Insolitispirillum</taxon>
    </lineage>
</organism>
<dbReference type="InterPro" id="IPR018062">
    <property type="entry name" value="HTH_AraC-typ_CS"/>
</dbReference>
<dbReference type="Pfam" id="PF12833">
    <property type="entry name" value="HTH_18"/>
    <property type="match status" value="1"/>
</dbReference>
<evidence type="ECO:0000259" key="4">
    <source>
        <dbReference type="PROSITE" id="PS01124"/>
    </source>
</evidence>
<evidence type="ECO:0000313" key="6">
    <source>
        <dbReference type="Proteomes" id="UP000185678"/>
    </source>
</evidence>
<keyword evidence="3" id="KW-0804">Transcription</keyword>
<dbReference type="AlphaFoldDB" id="A0A1N7P9C0"/>
<dbReference type="SUPFAM" id="SSF46689">
    <property type="entry name" value="Homeodomain-like"/>
    <property type="match status" value="1"/>
</dbReference>
<dbReference type="EMBL" id="FTOA01000006">
    <property type="protein sequence ID" value="SIT07235.1"/>
    <property type="molecule type" value="Genomic_DNA"/>
</dbReference>
<dbReference type="InterPro" id="IPR009057">
    <property type="entry name" value="Homeodomain-like_sf"/>
</dbReference>
<dbReference type="SMART" id="SM00342">
    <property type="entry name" value="HTH_ARAC"/>
    <property type="match status" value="1"/>
</dbReference>
<dbReference type="GO" id="GO:0043565">
    <property type="term" value="F:sequence-specific DNA binding"/>
    <property type="evidence" value="ECO:0007669"/>
    <property type="project" value="InterPro"/>
</dbReference>
<dbReference type="InterPro" id="IPR018060">
    <property type="entry name" value="HTH_AraC"/>
</dbReference>
<evidence type="ECO:0000256" key="2">
    <source>
        <dbReference type="ARBA" id="ARBA00023125"/>
    </source>
</evidence>
<dbReference type="InterPro" id="IPR053142">
    <property type="entry name" value="PchR_regulatory_protein"/>
</dbReference>
<dbReference type="OrthoDB" id="6670788at2"/>
<evidence type="ECO:0000256" key="1">
    <source>
        <dbReference type="ARBA" id="ARBA00023015"/>
    </source>
</evidence>
<sequence>MPGCGRLNREDNKNYLQMNAGRTILSTMDDHSRQISLYSPRQHHDLASQCGYRYRDLQIDGRAPQADEAQAMMQGKTVAAPVQPGLTLMLSDITQFHDFSAEAEMASGLLVGVSLAGVSDGMVEGIGAVHTPAGEGLSLNMGRPLLFSGQQRKGLHYTTASVYATADWLEQHGLLVTADFAGTGRVAARNWVPSAELRHHLSHLVHGAAGGVFERLTQEALSLELVRQGVTPFLDGDPTVGSLAPADRARMHRVRDALVAAPGADHRLGDLARDAGVSVTVLKEKYRLAFGETVFETLRAVRLDLGRRLLEQGMPLAQVAAAVGYAHAANFVTAYRRRFGVSPRRHLQQGL</sequence>
<proteinExistence type="predicted"/>
<reference evidence="5 6" key="1">
    <citation type="submission" date="2017-01" db="EMBL/GenBank/DDBJ databases">
        <authorList>
            <person name="Mah S.A."/>
            <person name="Swanson W.J."/>
            <person name="Moy G.W."/>
            <person name="Vacquier V.D."/>
        </authorList>
    </citation>
    <scope>NUCLEOTIDE SEQUENCE [LARGE SCALE GENOMIC DNA]</scope>
    <source>
        <strain evidence="5 6">DSM 11589</strain>
    </source>
</reference>
<dbReference type="PANTHER" id="PTHR47893">
    <property type="entry name" value="REGULATORY PROTEIN PCHR"/>
    <property type="match status" value="1"/>
</dbReference>
<feature type="domain" description="HTH araC/xylS-type" evidence="4">
    <location>
        <begin position="252"/>
        <end position="349"/>
    </location>
</feature>
<keyword evidence="6" id="KW-1185">Reference proteome</keyword>
<dbReference type="PANTHER" id="PTHR47893:SF1">
    <property type="entry name" value="REGULATORY PROTEIN PCHR"/>
    <property type="match status" value="1"/>
</dbReference>
<name>A0A1N7P9C0_9PROT</name>
<keyword evidence="1" id="KW-0805">Transcription regulation</keyword>
<evidence type="ECO:0000256" key="3">
    <source>
        <dbReference type="ARBA" id="ARBA00023163"/>
    </source>
</evidence>
<dbReference type="STRING" id="80876.SAMN05421779_106166"/>
<keyword evidence="2" id="KW-0238">DNA-binding</keyword>